<organism evidence="1 2">
    <name type="scientific">Saccharomyces cerevisiae (strain AWRI1631)</name>
    <name type="common">Baker's yeast</name>
    <dbReference type="NCBI Taxonomy" id="545124"/>
    <lineage>
        <taxon>Eukaryota</taxon>
        <taxon>Fungi</taxon>
        <taxon>Dikarya</taxon>
        <taxon>Ascomycota</taxon>
        <taxon>Saccharomycotina</taxon>
        <taxon>Saccharomycetes</taxon>
        <taxon>Saccharomycetales</taxon>
        <taxon>Saccharomycetaceae</taxon>
        <taxon>Saccharomyces</taxon>
    </lineage>
</organism>
<sequence length="38" mass="4740">MKIYLLLLETMRNFLGKFLTVKYHRERRKTACRLVLRK</sequence>
<proteinExistence type="predicted"/>
<dbReference type="EMBL" id="ABSV01002346">
    <property type="protein sequence ID" value="EDZ68865.1"/>
    <property type="molecule type" value="Genomic_DNA"/>
</dbReference>
<dbReference type="AlphaFoldDB" id="B5VT80"/>
<evidence type="ECO:0000313" key="1">
    <source>
        <dbReference type="EMBL" id="EDZ68865.1"/>
    </source>
</evidence>
<comment type="caution">
    <text evidence="1">The sequence shown here is derived from an EMBL/GenBank/DDBJ whole genome shotgun (WGS) entry which is preliminary data.</text>
</comment>
<gene>
    <name evidence="1" type="ORF">AWRI1631_161800</name>
</gene>
<dbReference type="Proteomes" id="UP000008988">
    <property type="component" value="Unassembled WGS sequence"/>
</dbReference>
<reference evidence="1 2" key="1">
    <citation type="journal article" date="2008" name="FEMS Yeast Res.">
        <title>Comparative genome analysis of a Saccharomyces cerevisiae wine strain.</title>
        <authorList>
            <person name="Borneman A.R."/>
            <person name="Forgan A.H."/>
            <person name="Pretorius I.S."/>
            <person name="Chambers P.J."/>
        </authorList>
    </citation>
    <scope>NUCLEOTIDE SEQUENCE [LARGE SCALE GENOMIC DNA]</scope>
    <source>
        <strain evidence="1 2">AWRI1631</strain>
    </source>
</reference>
<protein>
    <submittedName>
        <fullName evidence="1">Uncharacterized protein</fullName>
    </submittedName>
</protein>
<accession>B5VT80</accession>
<evidence type="ECO:0000313" key="2">
    <source>
        <dbReference type="Proteomes" id="UP000008988"/>
    </source>
</evidence>
<name>B5VT80_YEAS6</name>